<gene>
    <name evidence="2" type="ORF">Kpho01_61090</name>
</gene>
<keyword evidence="1" id="KW-0812">Transmembrane</keyword>
<dbReference type="AlphaFoldDB" id="A0A9W6PNL6"/>
<organism evidence="2 3">
    <name type="scientific">Kitasatospora phosalacinea</name>
    <dbReference type="NCBI Taxonomy" id="2065"/>
    <lineage>
        <taxon>Bacteria</taxon>
        <taxon>Bacillati</taxon>
        <taxon>Actinomycetota</taxon>
        <taxon>Actinomycetes</taxon>
        <taxon>Kitasatosporales</taxon>
        <taxon>Streptomycetaceae</taxon>
        <taxon>Kitasatospora</taxon>
    </lineage>
</organism>
<keyword evidence="1" id="KW-0472">Membrane</keyword>
<accession>A0A9W6PNL6</accession>
<protein>
    <submittedName>
        <fullName evidence="2">Uncharacterized protein</fullName>
    </submittedName>
</protein>
<reference evidence="2" key="1">
    <citation type="submission" date="2023-02" db="EMBL/GenBank/DDBJ databases">
        <title>Kitasatospora phosalacinea NBRC 14362.</title>
        <authorList>
            <person name="Ichikawa N."/>
            <person name="Sato H."/>
            <person name="Tonouchi N."/>
        </authorList>
    </citation>
    <scope>NUCLEOTIDE SEQUENCE</scope>
    <source>
        <strain evidence="2">NBRC 14362</strain>
    </source>
</reference>
<dbReference type="Proteomes" id="UP001165143">
    <property type="component" value="Unassembled WGS sequence"/>
</dbReference>
<comment type="caution">
    <text evidence="2">The sequence shown here is derived from an EMBL/GenBank/DDBJ whole genome shotgun (WGS) entry which is preliminary data.</text>
</comment>
<sequence>MPVSNLLLGAFAVLAVPYALLVVLANAFAAWRGQPWTADELRRRQAPLLWLVVVLAALYAAAAAVQGLARLLT</sequence>
<dbReference type="RefSeq" id="WP_033252893.1">
    <property type="nucleotide sequence ID" value="NZ_BSRX01000047.1"/>
</dbReference>
<proteinExistence type="predicted"/>
<feature type="transmembrane region" description="Helical" evidence="1">
    <location>
        <begin position="48"/>
        <end position="69"/>
    </location>
</feature>
<evidence type="ECO:0000256" key="1">
    <source>
        <dbReference type="SAM" id="Phobius"/>
    </source>
</evidence>
<name>A0A9W6PNL6_9ACTN</name>
<dbReference type="EMBL" id="BSRX01000047">
    <property type="protein sequence ID" value="GLW58098.1"/>
    <property type="molecule type" value="Genomic_DNA"/>
</dbReference>
<evidence type="ECO:0000313" key="2">
    <source>
        <dbReference type="EMBL" id="GLW58098.1"/>
    </source>
</evidence>
<feature type="transmembrane region" description="Helical" evidence="1">
    <location>
        <begin position="6"/>
        <end position="28"/>
    </location>
</feature>
<evidence type="ECO:0000313" key="3">
    <source>
        <dbReference type="Proteomes" id="UP001165143"/>
    </source>
</evidence>
<keyword evidence="1" id="KW-1133">Transmembrane helix</keyword>